<feature type="compositionally biased region" description="Basic residues" evidence="1">
    <location>
        <begin position="1"/>
        <end position="11"/>
    </location>
</feature>
<evidence type="ECO:0000256" key="1">
    <source>
        <dbReference type="SAM" id="MobiDB-lite"/>
    </source>
</evidence>
<dbReference type="OrthoDB" id="10258608at2759"/>
<protein>
    <submittedName>
        <fullName evidence="3">(African queen) hypothetical protein</fullName>
    </submittedName>
</protein>
<feature type="region of interest" description="Disordered" evidence="1">
    <location>
        <begin position="113"/>
        <end position="138"/>
    </location>
</feature>
<gene>
    <name evidence="3" type="ORF">DCHRY22_LOCUS5900</name>
</gene>
<feature type="compositionally biased region" description="Polar residues" evidence="1">
    <location>
        <begin position="24"/>
        <end position="41"/>
    </location>
</feature>
<feature type="domain" description="GBF1-like tetratricopeptide repeats" evidence="2">
    <location>
        <begin position="183"/>
        <end position="347"/>
    </location>
</feature>
<reference evidence="3" key="1">
    <citation type="submission" date="2021-09" db="EMBL/GenBank/DDBJ databases">
        <authorList>
            <person name="Martin H S."/>
        </authorList>
    </citation>
    <scope>NUCLEOTIDE SEQUENCE</scope>
</reference>
<dbReference type="Pfam" id="PF23325">
    <property type="entry name" value="TPR_28"/>
    <property type="match status" value="1"/>
</dbReference>
<name>A0A8J2QTR5_9NEOP</name>
<evidence type="ECO:0000313" key="3">
    <source>
        <dbReference type="EMBL" id="CAG9564991.1"/>
    </source>
</evidence>
<sequence length="630" mass="69300">MMNIIHSRKRSSRSEGSEDESERQPTSISSDSELSHSPQTQGWIVVKNETVATIDTLELEVEQVTLRAHRSTALARCVEALALVIRDVAHVTPHNCRAAVRCVRLLARATLHSGKSQEKRSNSGSRRRARSDSSDDEDSLDHYHMVSIQLLDLMHTLHSRTAQIFKWWKDEADAGPAEDYDLWEVAWKPLLQGIAEFCTDRRKQVANSAIAYLQRALLAPALAALGGAGWEACFEHVLLPLLHDPPARPDAAARADTVMCKVFLQHLSALSSRRSFSSLWSKVASVQRSLLSSSAEPLREAALESLKNMLLVMHSVRIFNDGDGYNDLWYLTWEIIGEFLPNLKEELFPDANDTKAPPNSTNNVQSSMPLLPNIVPVGQTNPPMQPTPQSPTNITLAANQATPSIPIQIQRSSAQSPNILVATVAQSPVNLSQSPPQAPPLITPVPIAQANVAPKVGQPNVAAPISGMVPIRNPLYDQTGLTSSVLLQPLNEMISTPIGISIQTQSPILCPRPEPVLSENGPNSKEIESTKGELYNEYITNPYTEIKDLSDKEATLYDPEENRHVPVTDPLIQKSFSANVTPMHTVNKAQFGSTDNVRQESSIFNFSNYFGSVSEKNSEVFDTLMSTQEG</sequence>
<dbReference type="AlphaFoldDB" id="A0A8J2QTR5"/>
<dbReference type="EMBL" id="CAKASE010000052">
    <property type="protein sequence ID" value="CAG9564991.1"/>
    <property type="molecule type" value="Genomic_DNA"/>
</dbReference>
<evidence type="ECO:0000259" key="2">
    <source>
        <dbReference type="Pfam" id="PF23325"/>
    </source>
</evidence>
<comment type="caution">
    <text evidence="3">The sequence shown here is derived from an EMBL/GenBank/DDBJ whole genome shotgun (WGS) entry which is preliminary data.</text>
</comment>
<dbReference type="PANTHER" id="PTHR10663">
    <property type="entry name" value="GUANYL-NUCLEOTIDE EXCHANGE FACTOR"/>
    <property type="match status" value="1"/>
</dbReference>
<dbReference type="PANTHER" id="PTHR10663:SF388">
    <property type="entry name" value="GOLGI-SPECIFIC BREFELDIN A-RESISTANCE GUANINE NUCLEOTIDE EXCHANGE FACTOR 1"/>
    <property type="match status" value="1"/>
</dbReference>
<feature type="region of interest" description="Disordered" evidence="1">
    <location>
        <begin position="1"/>
        <end position="41"/>
    </location>
</feature>
<evidence type="ECO:0000313" key="4">
    <source>
        <dbReference type="Proteomes" id="UP000789524"/>
    </source>
</evidence>
<proteinExistence type="predicted"/>
<accession>A0A8J2QTR5</accession>
<keyword evidence="4" id="KW-1185">Reference proteome</keyword>
<dbReference type="InterPro" id="IPR056604">
    <property type="entry name" value="GBF1-like_TPR"/>
</dbReference>
<organism evidence="3 4">
    <name type="scientific">Danaus chrysippus</name>
    <name type="common">African queen</name>
    <dbReference type="NCBI Taxonomy" id="151541"/>
    <lineage>
        <taxon>Eukaryota</taxon>
        <taxon>Metazoa</taxon>
        <taxon>Ecdysozoa</taxon>
        <taxon>Arthropoda</taxon>
        <taxon>Hexapoda</taxon>
        <taxon>Insecta</taxon>
        <taxon>Pterygota</taxon>
        <taxon>Neoptera</taxon>
        <taxon>Endopterygota</taxon>
        <taxon>Lepidoptera</taxon>
        <taxon>Glossata</taxon>
        <taxon>Ditrysia</taxon>
        <taxon>Papilionoidea</taxon>
        <taxon>Nymphalidae</taxon>
        <taxon>Danainae</taxon>
        <taxon>Danaini</taxon>
        <taxon>Danaina</taxon>
        <taxon>Danaus</taxon>
        <taxon>Anosia</taxon>
    </lineage>
</organism>
<dbReference type="Proteomes" id="UP000789524">
    <property type="component" value="Unassembled WGS sequence"/>
</dbReference>